<dbReference type="PROSITE" id="PS50932">
    <property type="entry name" value="HTH_LACI_2"/>
    <property type="match status" value="1"/>
</dbReference>
<protein>
    <submittedName>
        <fullName evidence="5">LacI family transcriptional regulator</fullName>
    </submittedName>
</protein>
<name>A0A916S400_9BACT</name>
<reference evidence="5" key="2">
    <citation type="submission" date="2020-09" db="EMBL/GenBank/DDBJ databases">
        <authorList>
            <person name="Sun Q."/>
            <person name="Zhou Y."/>
        </authorList>
    </citation>
    <scope>NUCLEOTIDE SEQUENCE</scope>
    <source>
        <strain evidence="5">CGMCC 1.15447</strain>
    </source>
</reference>
<dbReference type="AlphaFoldDB" id="A0A916S400"/>
<dbReference type="InterPro" id="IPR046335">
    <property type="entry name" value="LacI/GalR-like_sensor"/>
</dbReference>
<dbReference type="InterPro" id="IPR000843">
    <property type="entry name" value="HTH_LacI"/>
</dbReference>
<gene>
    <name evidence="5" type="primary">rbsR</name>
    <name evidence="5" type="ORF">GCM10011507_33760</name>
</gene>
<evidence type="ECO:0000256" key="1">
    <source>
        <dbReference type="ARBA" id="ARBA00023015"/>
    </source>
</evidence>
<evidence type="ECO:0000313" key="6">
    <source>
        <dbReference type="Proteomes" id="UP000648801"/>
    </source>
</evidence>
<dbReference type="PANTHER" id="PTHR30146">
    <property type="entry name" value="LACI-RELATED TRANSCRIPTIONAL REPRESSOR"/>
    <property type="match status" value="1"/>
</dbReference>
<dbReference type="EMBL" id="BMJB01000004">
    <property type="protein sequence ID" value="GGA79779.1"/>
    <property type="molecule type" value="Genomic_DNA"/>
</dbReference>
<keyword evidence="1" id="KW-0805">Transcription regulation</keyword>
<reference evidence="5" key="1">
    <citation type="journal article" date="2014" name="Int. J. Syst. Evol. Microbiol.">
        <title>Complete genome sequence of Corynebacterium casei LMG S-19264T (=DSM 44701T), isolated from a smear-ripened cheese.</title>
        <authorList>
            <consortium name="US DOE Joint Genome Institute (JGI-PGF)"/>
            <person name="Walter F."/>
            <person name="Albersmeier A."/>
            <person name="Kalinowski J."/>
            <person name="Ruckert C."/>
        </authorList>
    </citation>
    <scope>NUCLEOTIDE SEQUENCE</scope>
    <source>
        <strain evidence="5">CGMCC 1.15447</strain>
    </source>
</reference>
<evidence type="ECO:0000259" key="4">
    <source>
        <dbReference type="PROSITE" id="PS50932"/>
    </source>
</evidence>
<comment type="caution">
    <text evidence="5">The sequence shown here is derived from an EMBL/GenBank/DDBJ whole genome shotgun (WGS) entry which is preliminary data.</text>
</comment>
<dbReference type="CDD" id="cd06267">
    <property type="entry name" value="PBP1_LacI_sugar_binding-like"/>
    <property type="match status" value="1"/>
</dbReference>
<dbReference type="GO" id="GO:0003700">
    <property type="term" value="F:DNA-binding transcription factor activity"/>
    <property type="evidence" value="ECO:0007669"/>
    <property type="project" value="TreeGrafter"/>
</dbReference>
<dbReference type="Pfam" id="PF00356">
    <property type="entry name" value="LacI"/>
    <property type="match status" value="1"/>
</dbReference>
<feature type="domain" description="HTH lacI-type" evidence="4">
    <location>
        <begin position="15"/>
        <end position="71"/>
    </location>
</feature>
<organism evidence="5 6">
    <name type="scientific">Edaphobacter acidisoli</name>
    <dbReference type="NCBI Taxonomy" id="2040573"/>
    <lineage>
        <taxon>Bacteria</taxon>
        <taxon>Pseudomonadati</taxon>
        <taxon>Acidobacteriota</taxon>
        <taxon>Terriglobia</taxon>
        <taxon>Terriglobales</taxon>
        <taxon>Acidobacteriaceae</taxon>
        <taxon>Edaphobacter</taxon>
    </lineage>
</organism>
<dbReference type="Pfam" id="PF13377">
    <property type="entry name" value="Peripla_BP_3"/>
    <property type="match status" value="1"/>
</dbReference>
<keyword evidence="3" id="KW-0804">Transcription</keyword>
<evidence type="ECO:0000256" key="2">
    <source>
        <dbReference type="ARBA" id="ARBA00023125"/>
    </source>
</evidence>
<proteinExistence type="predicted"/>
<keyword evidence="6" id="KW-1185">Reference proteome</keyword>
<dbReference type="SMART" id="SM00354">
    <property type="entry name" value="HTH_LACI"/>
    <property type="match status" value="1"/>
</dbReference>
<dbReference type="Proteomes" id="UP000648801">
    <property type="component" value="Unassembled WGS sequence"/>
</dbReference>
<evidence type="ECO:0000313" key="5">
    <source>
        <dbReference type="EMBL" id="GGA79779.1"/>
    </source>
</evidence>
<dbReference type="InterPro" id="IPR028082">
    <property type="entry name" value="Peripla_BP_I"/>
</dbReference>
<dbReference type="GO" id="GO:0000976">
    <property type="term" value="F:transcription cis-regulatory region binding"/>
    <property type="evidence" value="ECO:0007669"/>
    <property type="project" value="TreeGrafter"/>
</dbReference>
<dbReference type="Gene3D" id="3.40.50.2300">
    <property type="match status" value="2"/>
</dbReference>
<accession>A0A916S400</accession>
<dbReference type="SUPFAM" id="SSF47413">
    <property type="entry name" value="lambda repressor-like DNA-binding domains"/>
    <property type="match status" value="1"/>
</dbReference>
<evidence type="ECO:0000256" key="3">
    <source>
        <dbReference type="ARBA" id="ARBA00023163"/>
    </source>
</evidence>
<dbReference type="PANTHER" id="PTHR30146:SF155">
    <property type="entry name" value="ALANINE RACEMASE"/>
    <property type="match status" value="1"/>
</dbReference>
<dbReference type="SUPFAM" id="SSF53822">
    <property type="entry name" value="Periplasmic binding protein-like I"/>
    <property type="match status" value="1"/>
</dbReference>
<dbReference type="InterPro" id="IPR010982">
    <property type="entry name" value="Lambda_DNA-bd_dom_sf"/>
</dbReference>
<dbReference type="Gene3D" id="1.10.260.40">
    <property type="entry name" value="lambda repressor-like DNA-binding domains"/>
    <property type="match status" value="1"/>
</dbReference>
<sequence>MPKPVSSPHQTGRHASLKMLAEYLGLSPSTISFVLNNTPGRSIPESTRARVRAAAAKFNYQPSMIARTLQGKRMKTIGVLVPILGEGYHSQVLSGLGDYLMREEYFYFTVHHQHKKDLISAYPDLLRTRGVDGILAIDTHLYTPLPLPTVLVAGHTELPNITNVVLDHERAAHLALGHLHKLGHRQIAFIQGQPFSSDSDSRWAATLKAAQEFGIEVHEDLVVHLSVDSTSPEISYPGIRKLIQTRRPFTAVCCFNDVSAMGSIRALHEAGLHVPSDVSILGFDDIQSSAYQVPSLSTIRQPLRKMGATAAQMLLKKLSGEQTPDLIHVEPELVVRESTAPPRTPPKKHKLSK</sequence>
<keyword evidence="2" id="KW-0238">DNA-binding</keyword>
<dbReference type="RefSeq" id="WP_229669085.1">
    <property type="nucleotide sequence ID" value="NZ_BMJB01000004.1"/>
</dbReference>